<comment type="similarity">
    <text evidence="1">Belongs to the nitroreductase family.</text>
</comment>
<dbReference type="AlphaFoldDB" id="A0A7H9ATJ3"/>
<dbReference type="Pfam" id="PF00881">
    <property type="entry name" value="Nitroreductase"/>
    <property type="match status" value="1"/>
</dbReference>
<protein>
    <submittedName>
        <fullName evidence="5">NAD(P)H-dependent oxidoreductase</fullName>
    </submittedName>
</protein>
<evidence type="ECO:0000313" key="6">
    <source>
        <dbReference type="Proteomes" id="UP000509302"/>
    </source>
</evidence>
<sequence length="213" mass="24107">MKSKTIIENLEWRYAVKKFDVERKLPQEKLNTLKTAFNLTATSYGLQPISMVVLENRSIQEKLVASSFGQKQVAQASHVLVICINTTIDAQYISGYFDKVRQIRGTSETILNPFKNDLIRNFSKKNQADIMQWATNQAYLALGNLLTVCAVEKIDSCPMEGFVPSAYDEILKLDEKGLSSVLVLPIGYRAEDDIFSDFKKVRKNIEDSVIEIS</sequence>
<keyword evidence="6" id="KW-1185">Reference proteome</keyword>
<dbReference type="CDD" id="cd02149">
    <property type="entry name" value="NfsB-like"/>
    <property type="match status" value="1"/>
</dbReference>
<evidence type="ECO:0000256" key="3">
    <source>
        <dbReference type="ARBA" id="ARBA00023002"/>
    </source>
</evidence>
<dbReference type="PANTHER" id="PTHR43673:SF10">
    <property type="entry name" value="NADH DEHYDROGENASE_NAD(P)H NITROREDUCTASE XCC3605-RELATED"/>
    <property type="match status" value="1"/>
</dbReference>
<dbReference type="GO" id="GO:0016491">
    <property type="term" value="F:oxidoreductase activity"/>
    <property type="evidence" value="ECO:0007669"/>
    <property type="project" value="UniProtKB-KW"/>
</dbReference>
<keyword evidence="2" id="KW-0521">NADP</keyword>
<dbReference type="SUPFAM" id="SSF55469">
    <property type="entry name" value="FMN-dependent nitroreductase-like"/>
    <property type="match status" value="1"/>
</dbReference>
<dbReference type="EMBL" id="CP058595">
    <property type="protein sequence ID" value="QLG46801.1"/>
    <property type="molecule type" value="Genomic_DNA"/>
</dbReference>
<dbReference type="PANTHER" id="PTHR43673">
    <property type="entry name" value="NAD(P)H NITROREDUCTASE YDGI-RELATED"/>
    <property type="match status" value="1"/>
</dbReference>
<evidence type="ECO:0000256" key="1">
    <source>
        <dbReference type="ARBA" id="ARBA00007118"/>
    </source>
</evidence>
<dbReference type="InterPro" id="IPR029479">
    <property type="entry name" value="Nitroreductase"/>
</dbReference>
<dbReference type="KEGG" id="cagg:HYG79_16070"/>
<feature type="domain" description="Nitroreductase" evidence="4">
    <location>
        <begin position="11"/>
        <end position="188"/>
    </location>
</feature>
<reference evidence="5 6" key="1">
    <citation type="journal article" date="2006" name="Int. J. Syst. Evol. Microbiol.">
        <title>Costertonia aggregata gen. nov., sp. nov., a mesophilic marine bacterium of the family Flavobacteriaceae, isolated from a mature biofilm.</title>
        <authorList>
            <person name="Kwon K.K."/>
            <person name="Lee Y.K."/>
            <person name="Lee H.K."/>
        </authorList>
    </citation>
    <scope>NUCLEOTIDE SEQUENCE [LARGE SCALE GENOMIC DNA]</scope>
    <source>
        <strain evidence="5 6">KCCM 42265</strain>
    </source>
</reference>
<gene>
    <name evidence="5" type="ORF">HYG79_16070</name>
</gene>
<evidence type="ECO:0000313" key="5">
    <source>
        <dbReference type="EMBL" id="QLG46801.1"/>
    </source>
</evidence>
<evidence type="ECO:0000256" key="2">
    <source>
        <dbReference type="ARBA" id="ARBA00022857"/>
    </source>
</evidence>
<proteinExistence type="inferred from homology"/>
<keyword evidence="3" id="KW-0560">Oxidoreductase</keyword>
<dbReference type="InterPro" id="IPR000415">
    <property type="entry name" value="Nitroreductase-like"/>
</dbReference>
<dbReference type="Proteomes" id="UP000509302">
    <property type="component" value="Chromosome"/>
</dbReference>
<evidence type="ECO:0000259" key="4">
    <source>
        <dbReference type="Pfam" id="PF00881"/>
    </source>
</evidence>
<accession>A0A7H9ATJ3</accession>
<dbReference type="InterPro" id="IPR033878">
    <property type="entry name" value="NfsB-like"/>
</dbReference>
<dbReference type="RefSeq" id="WP_179243080.1">
    <property type="nucleotide sequence ID" value="NZ_CP058595.1"/>
</dbReference>
<name>A0A7H9ATJ3_9FLAO</name>
<dbReference type="Gene3D" id="3.40.109.10">
    <property type="entry name" value="NADH Oxidase"/>
    <property type="match status" value="1"/>
</dbReference>
<organism evidence="5 6">
    <name type="scientific">Costertonia aggregata</name>
    <dbReference type="NCBI Taxonomy" id="343403"/>
    <lineage>
        <taxon>Bacteria</taxon>
        <taxon>Pseudomonadati</taxon>
        <taxon>Bacteroidota</taxon>
        <taxon>Flavobacteriia</taxon>
        <taxon>Flavobacteriales</taxon>
        <taxon>Flavobacteriaceae</taxon>
        <taxon>Costertonia</taxon>
    </lineage>
</organism>